<dbReference type="PANTHER" id="PTHR43712">
    <property type="entry name" value="PUTATIVE (AFU_ORTHOLOGUE AFUA_4G14580)-RELATED"/>
    <property type="match status" value="1"/>
</dbReference>
<dbReference type="SUPFAM" id="SSF46785">
    <property type="entry name" value="Winged helix' DNA-binding domain"/>
    <property type="match status" value="1"/>
</dbReference>
<dbReference type="Gene3D" id="3.40.50.150">
    <property type="entry name" value="Vaccinia Virus protein VP39"/>
    <property type="match status" value="1"/>
</dbReference>
<dbReference type="EMBL" id="JAPQKS010000002">
    <property type="protein sequence ID" value="KAJ5247306.1"/>
    <property type="molecule type" value="Genomic_DNA"/>
</dbReference>
<evidence type="ECO:0000259" key="5">
    <source>
        <dbReference type="Pfam" id="PF00891"/>
    </source>
</evidence>
<dbReference type="Pfam" id="PF08100">
    <property type="entry name" value="Dimerisation"/>
    <property type="match status" value="1"/>
</dbReference>
<dbReference type="GO" id="GO:0044550">
    <property type="term" value="P:secondary metabolite biosynthetic process"/>
    <property type="evidence" value="ECO:0007669"/>
    <property type="project" value="UniProtKB-ARBA"/>
</dbReference>
<proteinExistence type="predicted"/>
<dbReference type="GeneID" id="83198889"/>
<dbReference type="GO" id="GO:0046983">
    <property type="term" value="F:protein dimerization activity"/>
    <property type="evidence" value="ECO:0007669"/>
    <property type="project" value="InterPro"/>
</dbReference>
<evidence type="ECO:0000256" key="2">
    <source>
        <dbReference type="ARBA" id="ARBA00022679"/>
    </source>
</evidence>
<dbReference type="SUPFAM" id="SSF53335">
    <property type="entry name" value="S-adenosyl-L-methionine-dependent methyltransferases"/>
    <property type="match status" value="1"/>
</dbReference>
<dbReference type="PROSITE" id="PS51683">
    <property type="entry name" value="SAM_OMT_II"/>
    <property type="match status" value="1"/>
</dbReference>
<dbReference type="InterPro" id="IPR012967">
    <property type="entry name" value="COMT_dimerisation"/>
</dbReference>
<reference evidence="7" key="1">
    <citation type="submission" date="2022-11" db="EMBL/GenBank/DDBJ databases">
        <authorList>
            <person name="Petersen C."/>
        </authorList>
    </citation>
    <scope>NUCLEOTIDE SEQUENCE</scope>
    <source>
        <strain evidence="7">IBT 19713</strain>
    </source>
</reference>
<evidence type="ECO:0000313" key="8">
    <source>
        <dbReference type="Proteomes" id="UP001150941"/>
    </source>
</evidence>
<feature type="active site" description="Proton acceptor" evidence="4">
    <location>
        <position position="306"/>
    </location>
</feature>
<dbReference type="InterPro" id="IPR036390">
    <property type="entry name" value="WH_DNA-bd_sf"/>
</dbReference>
<evidence type="ECO:0000259" key="6">
    <source>
        <dbReference type="Pfam" id="PF08100"/>
    </source>
</evidence>
<sequence>MDIEQVRNLLKETQATVDLYLSTGNDDARIDAQEKAEQLARTLERPKDAVLKLAYSPTILTAVKAAHDMNLFEVLANATSPVTLSELVAAKPADPLLVERILRLVVANGFAKQTAPREYLPTSLSKEMTKQGPVATIESMFIEMLPALNKVPEYLQKTNYRNPDDPMATVIQHTYDVKTDGFTWLSQNPAAFARFNSFMGAQRAGRPHWGDWFPVEERILTHPALSSQTPLIVDIGAGRGHDLMGFKTRFPHATGRLILEDLSRVIEEVNGPELETFEIETVVHDFFAEAQPISGARVYYFKNVLHDWSDEQAAIIFKNLKPAMKRGFSKIIMEEYILPDTNARSLPCMTDLSVMMFCAGLERTRQRWTELLESVGLQVVKFWMREGDELGVVEAALAEE</sequence>
<dbReference type="GO" id="GO:0032259">
    <property type="term" value="P:methylation"/>
    <property type="evidence" value="ECO:0007669"/>
    <property type="project" value="UniProtKB-KW"/>
</dbReference>
<dbReference type="PIRSF" id="PIRSF005739">
    <property type="entry name" value="O-mtase"/>
    <property type="match status" value="1"/>
</dbReference>
<accession>A0A9W9PI85</accession>
<keyword evidence="3" id="KW-0949">S-adenosyl-L-methionine</keyword>
<dbReference type="InterPro" id="IPR016461">
    <property type="entry name" value="COMT-like"/>
</dbReference>
<evidence type="ECO:0000256" key="1">
    <source>
        <dbReference type="ARBA" id="ARBA00022603"/>
    </source>
</evidence>
<keyword evidence="2" id="KW-0808">Transferase</keyword>
<evidence type="ECO:0000256" key="4">
    <source>
        <dbReference type="PIRSR" id="PIRSR005739-1"/>
    </source>
</evidence>
<dbReference type="GO" id="GO:0008171">
    <property type="term" value="F:O-methyltransferase activity"/>
    <property type="evidence" value="ECO:0007669"/>
    <property type="project" value="InterPro"/>
</dbReference>
<evidence type="ECO:0000313" key="7">
    <source>
        <dbReference type="EMBL" id="KAJ5247306.1"/>
    </source>
</evidence>
<name>A0A9W9PI85_9EURO</name>
<dbReference type="PANTHER" id="PTHR43712:SF1">
    <property type="entry name" value="HYPOTHETICAL O-METHYLTRANSFERASE (EUROFUNG)-RELATED"/>
    <property type="match status" value="1"/>
</dbReference>
<evidence type="ECO:0000256" key="3">
    <source>
        <dbReference type="ARBA" id="ARBA00022691"/>
    </source>
</evidence>
<feature type="domain" description="O-methyltransferase dimerisation" evidence="6">
    <location>
        <begin position="60"/>
        <end position="129"/>
    </location>
</feature>
<organism evidence="7 8">
    <name type="scientific">Penicillium chermesinum</name>
    <dbReference type="NCBI Taxonomy" id="63820"/>
    <lineage>
        <taxon>Eukaryota</taxon>
        <taxon>Fungi</taxon>
        <taxon>Dikarya</taxon>
        <taxon>Ascomycota</taxon>
        <taxon>Pezizomycotina</taxon>
        <taxon>Eurotiomycetes</taxon>
        <taxon>Eurotiomycetidae</taxon>
        <taxon>Eurotiales</taxon>
        <taxon>Aspergillaceae</taxon>
        <taxon>Penicillium</taxon>
    </lineage>
</organism>
<gene>
    <name evidence="7" type="ORF">N7468_002289</name>
</gene>
<protein>
    <submittedName>
        <fullName evidence="7">Plant methyltransferase dimerization</fullName>
    </submittedName>
</protein>
<dbReference type="AlphaFoldDB" id="A0A9W9PI85"/>
<dbReference type="Gene3D" id="1.10.10.10">
    <property type="entry name" value="Winged helix-like DNA-binding domain superfamily/Winged helix DNA-binding domain"/>
    <property type="match status" value="1"/>
</dbReference>
<comment type="caution">
    <text evidence="7">The sequence shown here is derived from an EMBL/GenBank/DDBJ whole genome shotgun (WGS) entry which is preliminary data.</text>
</comment>
<dbReference type="Proteomes" id="UP001150941">
    <property type="component" value="Unassembled WGS sequence"/>
</dbReference>
<feature type="domain" description="O-methyltransferase C-terminal" evidence="5">
    <location>
        <begin position="216"/>
        <end position="377"/>
    </location>
</feature>
<dbReference type="InterPro" id="IPR001077">
    <property type="entry name" value="COMT_C"/>
</dbReference>
<keyword evidence="1 7" id="KW-0489">Methyltransferase</keyword>
<dbReference type="Pfam" id="PF00891">
    <property type="entry name" value="Methyltransf_2"/>
    <property type="match status" value="1"/>
</dbReference>
<dbReference type="OrthoDB" id="1535081at2759"/>
<dbReference type="InterPro" id="IPR036388">
    <property type="entry name" value="WH-like_DNA-bd_sf"/>
</dbReference>
<dbReference type="InterPro" id="IPR029063">
    <property type="entry name" value="SAM-dependent_MTases_sf"/>
</dbReference>
<reference evidence="7" key="2">
    <citation type="journal article" date="2023" name="IMA Fungus">
        <title>Comparative genomic study of the Penicillium genus elucidates a diverse pangenome and 15 lateral gene transfer events.</title>
        <authorList>
            <person name="Petersen C."/>
            <person name="Sorensen T."/>
            <person name="Nielsen M.R."/>
            <person name="Sondergaard T.E."/>
            <person name="Sorensen J.L."/>
            <person name="Fitzpatrick D.A."/>
            <person name="Frisvad J.C."/>
            <person name="Nielsen K.L."/>
        </authorList>
    </citation>
    <scope>NUCLEOTIDE SEQUENCE</scope>
    <source>
        <strain evidence="7">IBT 19713</strain>
    </source>
</reference>
<keyword evidence="8" id="KW-1185">Reference proteome</keyword>
<dbReference type="RefSeq" id="XP_058334727.1">
    <property type="nucleotide sequence ID" value="XM_058471586.1"/>
</dbReference>